<protein>
    <submittedName>
        <fullName evidence="3">Uncharacterized protein</fullName>
    </submittedName>
</protein>
<dbReference type="InterPro" id="IPR045401">
    <property type="entry name" value="GAP1-M"/>
</dbReference>
<evidence type="ECO:0000259" key="2">
    <source>
        <dbReference type="Pfam" id="PF20014"/>
    </source>
</evidence>
<evidence type="ECO:0000259" key="1">
    <source>
        <dbReference type="Pfam" id="PF20013"/>
    </source>
</evidence>
<gene>
    <name evidence="3" type="ORF">EWV78_15630</name>
</gene>
<name>A0A552EFM9_MICAE</name>
<dbReference type="AlphaFoldDB" id="A0A552EFM9"/>
<feature type="domain" description="GTPase-associated protein 1 middle" evidence="2">
    <location>
        <begin position="146"/>
        <end position="240"/>
    </location>
</feature>
<dbReference type="Pfam" id="PF20013">
    <property type="entry name" value="GAP1-N2"/>
    <property type="match status" value="1"/>
</dbReference>
<sequence>MVIQQQYYTSCRTETRTGYQIKAESPNFESEKRQILNRLIGYSIPSGVDVKAINTHPIALRYFVNEEDAFLVCSQSSGQDEFGRDGNFFAHSLVGTVTEISTIPSIFSWKSPFWVKQDKSSQTALPTLNEFNHEITFNFDSVWTFLKDKKRQEWFYKLICAVIDYEQSKRKIIIIDDNEAITYWIASLSTILHPRYVNYLTFATYHHDPYTAPFMITGTTENSNFRCSNDEYYSYFILNVPQQKVSDVPESDLAIYLLENLDEQKYESQILEFYEWLDRYSSDSKYLSKHLDYYINFQRAIKGEIDALPFAKVIESAQVIIQEQSQKNSHSQYVQQDLEDLSWASYLLGKALINQEQSDLLTSYINALKMLKKIDSYFLNQADKAIFIFVSLVLNKQEQKSMTLWTALESLYSPALLKEHLNSLDFTQQFTQQLRSNDSEQLLIFWKRIGKELTLSSSNQQNLSIILAKTFSAIPEQELSKRLRIPVSASTWIKVFLENAKLSEDFILDKGLLYKQKYPNSPVFEWIYYALLQPFSFDQRPKYFWTYWQKSSSLIPDLHNYELQRDILQSHSTSQAIDVIYLWLDYLAQKLHKSIVKEALEFIWTQPQFERQELAETLLQKDKSESIFEIDIYNQLIQDLLSTLQLNTPTESLANIYTRVLANPNLSISQEQTLILQGSLDMYHNRISEMNIEASNQRYQTLPPEKYEKEVEKLLEKFFAQKDPETLTEEHFKVVQIAYVIRHRDLFWDIYWSNFCHCLVEEQRVNDIVLIMDLWFNVSSHLAKKLGYFVPEFFINLPNALEEVLKNKGFGKVKKDFEGKIKRKSWYPIIQPIFENTRSNIMGRISDFFS</sequence>
<comment type="caution">
    <text evidence="3">The sequence shown here is derived from an EMBL/GenBank/DDBJ whole genome shotgun (WGS) entry which is preliminary data.</text>
</comment>
<organism evidence="3 4">
    <name type="scientific">Microcystis aeruginosa Ma_MB_F_20061100_S20D</name>
    <dbReference type="NCBI Taxonomy" id="2486253"/>
    <lineage>
        <taxon>Bacteria</taxon>
        <taxon>Bacillati</taxon>
        <taxon>Cyanobacteriota</taxon>
        <taxon>Cyanophyceae</taxon>
        <taxon>Oscillatoriophycideae</taxon>
        <taxon>Chroococcales</taxon>
        <taxon>Microcystaceae</taxon>
        <taxon>Microcystis</taxon>
    </lineage>
</organism>
<evidence type="ECO:0000313" key="3">
    <source>
        <dbReference type="EMBL" id="TRU33274.1"/>
    </source>
</evidence>
<evidence type="ECO:0000313" key="4">
    <source>
        <dbReference type="Proteomes" id="UP000315113"/>
    </source>
</evidence>
<proteinExistence type="predicted"/>
<dbReference type="InterPro" id="IPR045402">
    <property type="entry name" value="GAP1-N2"/>
</dbReference>
<dbReference type="Proteomes" id="UP000315113">
    <property type="component" value="Unassembled WGS sequence"/>
</dbReference>
<dbReference type="Pfam" id="PF20014">
    <property type="entry name" value="GAP1-M"/>
    <property type="match status" value="1"/>
</dbReference>
<feature type="domain" description="GTPase-associated protein 1 N-terminal" evidence="1">
    <location>
        <begin position="3"/>
        <end position="129"/>
    </location>
</feature>
<reference evidence="3 4" key="1">
    <citation type="submission" date="2019-01" db="EMBL/GenBank/DDBJ databases">
        <title>Coherence of Microcystis species and biogeography revealed through population genomics.</title>
        <authorList>
            <person name="Perez-Carrascal O.M."/>
            <person name="Terrat Y."/>
            <person name="Giani A."/>
            <person name="Fortin N."/>
            <person name="Tromas N."/>
            <person name="Shapiro B.J."/>
        </authorList>
    </citation>
    <scope>NUCLEOTIDE SEQUENCE [LARGE SCALE GENOMIC DNA]</scope>
    <source>
        <strain evidence="3">Ma_MB_F_20061100_S20D</strain>
    </source>
</reference>
<accession>A0A552EFM9</accession>
<dbReference type="EMBL" id="SFBH01000123">
    <property type="protein sequence ID" value="TRU33274.1"/>
    <property type="molecule type" value="Genomic_DNA"/>
</dbReference>